<accession>A0A6J6QK63</accession>
<dbReference type="Pfam" id="PF09479">
    <property type="entry name" value="Flg_new"/>
    <property type="match status" value="2"/>
</dbReference>
<feature type="region of interest" description="Disordered" evidence="2">
    <location>
        <begin position="216"/>
        <end position="239"/>
    </location>
</feature>
<feature type="compositionally biased region" description="Pro residues" evidence="2">
    <location>
        <begin position="898"/>
        <end position="916"/>
    </location>
</feature>
<gene>
    <name evidence="3" type="ORF">UFOPK2579_01365</name>
</gene>
<dbReference type="NCBIfam" id="TIGR02543">
    <property type="entry name" value="List_Bact_rpt"/>
    <property type="match status" value="1"/>
</dbReference>
<dbReference type="Gene3D" id="2.60.40.2700">
    <property type="match status" value="1"/>
</dbReference>
<comment type="subcellular location">
    <subcellularLocation>
        <location evidence="1">Cell envelope</location>
    </subcellularLocation>
</comment>
<dbReference type="GO" id="GO:0030313">
    <property type="term" value="C:cell envelope"/>
    <property type="evidence" value="ECO:0007669"/>
    <property type="project" value="UniProtKB-SubCell"/>
</dbReference>
<proteinExistence type="predicted"/>
<feature type="compositionally biased region" description="Low complexity" evidence="2">
    <location>
        <begin position="216"/>
        <end position="229"/>
    </location>
</feature>
<evidence type="ECO:0000313" key="3">
    <source>
        <dbReference type="EMBL" id="CAB4709415.1"/>
    </source>
</evidence>
<feature type="region of interest" description="Disordered" evidence="2">
    <location>
        <begin position="887"/>
        <end position="918"/>
    </location>
</feature>
<protein>
    <submittedName>
        <fullName evidence="3">Unannotated protein</fullName>
    </submittedName>
</protein>
<reference evidence="3" key="1">
    <citation type="submission" date="2020-05" db="EMBL/GenBank/DDBJ databases">
        <authorList>
            <person name="Chiriac C."/>
            <person name="Salcher M."/>
            <person name="Ghai R."/>
            <person name="Kavagutti S V."/>
        </authorList>
    </citation>
    <scope>NUCLEOTIDE SEQUENCE</scope>
</reference>
<evidence type="ECO:0000256" key="2">
    <source>
        <dbReference type="SAM" id="MobiDB-lite"/>
    </source>
</evidence>
<sequence length="1203" mass="119845">MTINARLDIGGVQVLPTGTTFTVGAKGDLRKAGKAIAAITGEGLLTNNGVIATDIEVTATNVAGTTRTVTFNPPGGTTVTKTIFGTSLDAVGLEFPEIVVADDEYVRWGTTPSGGSRIGTATVLAEGITALYPVVLKKGVALAGSLAELQAELATFGTGEGQSTTIRLSDDIAAPAGSLTVPAGSNGKEPLVLDLGGHDLSLDSIVVAPGALTIKDTTSTTSDPGGTLTVAPSEEGPAGPGVRLAGASTLKVASGRLSVTASPHQPGIGAASGDTAAGSVVVTGGALTALAEEPGSTAIGGLEDGVLGTFEVRGGRAVVRGLSTDRTSVTIGANGVLEVAVANEIRVRGIDGSATVTNDGVILGDLAGVKAPVAPNNAIVTFDVGAGALPDGVAGSPRIYAATLTAGGRELPTPTRPGYTFDGWYVGDEVFTATTTLPSATSIDGRVSPGARTVTARWTPISAEVSDLTGLKEAIAAPTGLIKLIGPLVTDEVIDFGDTESVLDLNGQEVTLAGVKLGAALTVRGGTLGVTGASKLGDYRLTVASTATIVGSRNASIEGNLGSVLQVEGAVKVPFVEATKYRGLVFSVAPAGTIDGTLVTAGSFDGAGATFPAGPVVEGKKFLGWTTTENPGTTPTYVTATSGLGAGSTTDGQATTVTLYPQYADRPPITEVSSAAELAEALTCGGGITAPVSIKLAGPATLTDAVSGTCAASIDLNGRALTLGDLTAAGDLTIAGGTLTVTGTLGLGTHTLTVGEGGTLASTGKGSVTADTGGIVNNGAITIPTAALPTSIKGRNYALTFDLAGATGEAPADVRALADSVAAGGSVLPIPTWAGFTFAGWFTAATGGTQVTAATGLSSLTTKTSVDGTPVPVSLFAQWTAVPVVVPPGGDGGGGAPTPTPTPDPEPELPLPPTAPPSVVGRPVVGGTLAAVVELPAVAGASAAYQWQVVLADGTLLDIAGADSAEYLVPAEYAGLELQLVVTITAPGYETRVATYRFPGGAGEVQLGSLLRERPMIVGLRGGIPVTGRKLRLDVGVVATAATSARVAPGVPGLKVRVRWLADGVPIRGASRRVFRPGAGQLGKALSVRVTLRAPGYVMSRSTSKATKPVVLGKSLLAPAKVMVGKRAPLVVKSPPAAASYRLMVGSVEIAAGRVGHPGAVWTRSPLIPTFLSCGIARFRLAWLDRRGRVIARDGTRARLTGC</sequence>
<dbReference type="InterPro" id="IPR042229">
    <property type="entry name" value="Listeria/Bacterioides_rpt_sf"/>
</dbReference>
<dbReference type="EMBL" id="CAEZXR010000151">
    <property type="protein sequence ID" value="CAB4709415.1"/>
    <property type="molecule type" value="Genomic_DNA"/>
</dbReference>
<dbReference type="InterPro" id="IPR013378">
    <property type="entry name" value="InlB-like_B-rpt"/>
</dbReference>
<organism evidence="3">
    <name type="scientific">freshwater metagenome</name>
    <dbReference type="NCBI Taxonomy" id="449393"/>
    <lineage>
        <taxon>unclassified sequences</taxon>
        <taxon>metagenomes</taxon>
        <taxon>ecological metagenomes</taxon>
    </lineage>
</organism>
<name>A0A6J6QK63_9ZZZZ</name>
<dbReference type="AlphaFoldDB" id="A0A6J6QK63"/>
<dbReference type="Gene3D" id="2.60.40.4270">
    <property type="entry name" value="Listeria-Bacteroides repeat domain"/>
    <property type="match status" value="2"/>
</dbReference>
<evidence type="ECO:0000256" key="1">
    <source>
        <dbReference type="ARBA" id="ARBA00004196"/>
    </source>
</evidence>